<comment type="caution">
    <text evidence="1">The sequence shown here is derived from an EMBL/GenBank/DDBJ whole genome shotgun (WGS) entry which is preliminary data.</text>
</comment>
<sequence length="349" mass="39623">MEEYIRLEEEKAHRHGKVYNWETATYGRIWYEDDIHDLRSVETEFPTIAFNDTLTSKVALSYEPTGLEYTGADIADFEERLGNIYGRGIHRVQVFDFRGLTAEELSVLDLDTVGELQFQLGRAMCHMSRREFILGMGLHTVKEIESAGFGAYWADSGRQIPDKEDISAYWRGISSEGDFLGTTPSYTVIEDPMLRLCHRLIKCSITRRSQAPKKFVARLAEHFRLLTEERLQGLTVIVRDLLVIEMAKLVRLQICKELVDTWAWVASRPSRQPDALAGALEVTEGAPDVDEGPQAVPVPVQGDVLDVMSCDFSWFTTWTVSSLSLMMDRVGVSSFNTAYSLYDTTYLAY</sequence>
<evidence type="ECO:0000313" key="1">
    <source>
        <dbReference type="EMBL" id="GEU84464.1"/>
    </source>
</evidence>
<accession>A0A6L2NIZ8</accession>
<gene>
    <name evidence="1" type="ORF">Tci_056442</name>
</gene>
<dbReference type="EMBL" id="BKCJ010008898">
    <property type="protein sequence ID" value="GEU84464.1"/>
    <property type="molecule type" value="Genomic_DNA"/>
</dbReference>
<name>A0A6L2NIZ8_TANCI</name>
<protein>
    <submittedName>
        <fullName evidence="1">Uncharacterized protein</fullName>
    </submittedName>
</protein>
<organism evidence="1">
    <name type="scientific">Tanacetum cinerariifolium</name>
    <name type="common">Dalmatian daisy</name>
    <name type="synonym">Chrysanthemum cinerariifolium</name>
    <dbReference type="NCBI Taxonomy" id="118510"/>
    <lineage>
        <taxon>Eukaryota</taxon>
        <taxon>Viridiplantae</taxon>
        <taxon>Streptophyta</taxon>
        <taxon>Embryophyta</taxon>
        <taxon>Tracheophyta</taxon>
        <taxon>Spermatophyta</taxon>
        <taxon>Magnoliopsida</taxon>
        <taxon>eudicotyledons</taxon>
        <taxon>Gunneridae</taxon>
        <taxon>Pentapetalae</taxon>
        <taxon>asterids</taxon>
        <taxon>campanulids</taxon>
        <taxon>Asterales</taxon>
        <taxon>Asteraceae</taxon>
        <taxon>Asteroideae</taxon>
        <taxon>Anthemideae</taxon>
        <taxon>Anthemidinae</taxon>
        <taxon>Tanacetum</taxon>
    </lineage>
</organism>
<reference evidence="1" key="1">
    <citation type="journal article" date="2019" name="Sci. Rep.">
        <title>Draft genome of Tanacetum cinerariifolium, the natural source of mosquito coil.</title>
        <authorList>
            <person name="Yamashiro T."/>
            <person name="Shiraishi A."/>
            <person name="Satake H."/>
            <person name="Nakayama K."/>
        </authorList>
    </citation>
    <scope>NUCLEOTIDE SEQUENCE</scope>
</reference>
<dbReference type="AlphaFoldDB" id="A0A6L2NIZ8"/>
<proteinExistence type="predicted"/>